<evidence type="ECO:0000313" key="2">
    <source>
        <dbReference type="Proteomes" id="UP000035352"/>
    </source>
</evidence>
<dbReference type="Proteomes" id="UP000035352">
    <property type="component" value="Chromosome"/>
</dbReference>
<sequence length="157" mass="17216">MQLGVGLFGFIGLVSMAAAQPPQSASAEASADALSARYLQLRKAGGHFGGASWNGAVDAWGGEKHTLMRQLARHVVSHPTQRTELHALMGAPDQVLDCRLADCEASLRALQWVGERPPASRRPAEIAWYDWRGRHDRLVFVLDDKQVYGAGWLHAYE</sequence>
<dbReference type="AlphaFoldDB" id="A0A0G3BJJ4"/>
<reference evidence="1 2" key="1">
    <citation type="submission" date="2015-05" db="EMBL/GenBank/DDBJ databases">
        <authorList>
            <person name="Tang B."/>
            <person name="Yu Y."/>
        </authorList>
    </citation>
    <scope>NUCLEOTIDE SEQUENCE [LARGE SCALE GENOMIC DNA]</scope>
    <source>
        <strain evidence="1 2">DSM 7029</strain>
    </source>
</reference>
<dbReference type="KEGG" id="pbh:AAW51_2933"/>
<proteinExistence type="predicted"/>
<protein>
    <submittedName>
        <fullName evidence="1">Uncharacterized protein</fullName>
    </submittedName>
</protein>
<dbReference type="RefSeq" id="WP_047195194.1">
    <property type="nucleotide sequence ID" value="NZ_CP011371.1"/>
</dbReference>
<name>A0A0G3BJJ4_9BURK</name>
<keyword evidence="2" id="KW-1185">Reference proteome</keyword>
<organism evidence="1 2">
    <name type="scientific">Caldimonas brevitalea</name>
    <dbReference type="NCBI Taxonomy" id="413882"/>
    <lineage>
        <taxon>Bacteria</taxon>
        <taxon>Pseudomonadati</taxon>
        <taxon>Pseudomonadota</taxon>
        <taxon>Betaproteobacteria</taxon>
        <taxon>Burkholderiales</taxon>
        <taxon>Sphaerotilaceae</taxon>
        <taxon>Caldimonas</taxon>
    </lineage>
</organism>
<dbReference type="EMBL" id="CP011371">
    <property type="protein sequence ID" value="AKJ29624.1"/>
    <property type="molecule type" value="Genomic_DNA"/>
</dbReference>
<evidence type="ECO:0000313" key="1">
    <source>
        <dbReference type="EMBL" id="AKJ29624.1"/>
    </source>
</evidence>
<dbReference type="STRING" id="413882.AAW51_2933"/>
<dbReference type="OrthoDB" id="6892534at2"/>
<gene>
    <name evidence="1" type="ORF">AAW51_2933</name>
</gene>
<accession>A0A0G3BJJ4</accession>